<name>A0A0C9XL04_9AGAR</name>
<protein>
    <submittedName>
        <fullName evidence="1">Uncharacterized protein</fullName>
    </submittedName>
</protein>
<dbReference type="HOGENOM" id="CLU_2961146_0_0_1"/>
<proteinExistence type="predicted"/>
<evidence type="ECO:0000313" key="1">
    <source>
        <dbReference type="EMBL" id="KIK05721.1"/>
    </source>
</evidence>
<gene>
    <name evidence="1" type="ORF">K443DRAFT_674999</name>
</gene>
<reference evidence="2" key="2">
    <citation type="submission" date="2015-01" db="EMBL/GenBank/DDBJ databases">
        <title>Evolutionary Origins and Diversification of the Mycorrhizal Mutualists.</title>
        <authorList>
            <consortium name="DOE Joint Genome Institute"/>
            <consortium name="Mycorrhizal Genomics Consortium"/>
            <person name="Kohler A."/>
            <person name="Kuo A."/>
            <person name="Nagy L.G."/>
            <person name="Floudas D."/>
            <person name="Copeland A."/>
            <person name="Barry K.W."/>
            <person name="Cichocki N."/>
            <person name="Veneault-Fourrey C."/>
            <person name="LaButti K."/>
            <person name="Lindquist E.A."/>
            <person name="Lipzen A."/>
            <person name="Lundell T."/>
            <person name="Morin E."/>
            <person name="Murat C."/>
            <person name="Riley R."/>
            <person name="Ohm R."/>
            <person name="Sun H."/>
            <person name="Tunlid A."/>
            <person name="Henrissat B."/>
            <person name="Grigoriev I.V."/>
            <person name="Hibbett D.S."/>
            <person name="Martin F."/>
        </authorList>
    </citation>
    <scope>NUCLEOTIDE SEQUENCE [LARGE SCALE GENOMIC DNA]</scope>
    <source>
        <strain evidence="2">LaAM-08-1</strain>
    </source>
</reference>
<dbReference type="Proteomes" id="UP000054477">
    <property type="component" value="Unassembled WGS sequence"/>
</dbReference>
<dbReference type="EMBL" id="KN838558">
    <property type="protein sequence ID" value="KIK05721.1"/>
    <property type="molecule type" value="Genomic_DNA"/>
</dbReference>
<accession>A0A0C9XL04</accession>
<dbReference type="AlphaFoldDB" id="A0A0C9XL04"/>
<organism evidence="1 2">
    <name type="scientific">Laccaria amethystina LaAM-08-1</name>
    <dbReference type="NCBI Taxonomy" id="1095629"/>
    <lineage>
        <taxon>Eukaryota</taxon>
        <taxon>Fungi</taxon>
        <taxon>Dikarya</taxon>
        <taxon>Basidiomycota</taxon>
        <taxon>Agaricomycotina</taxon>
        <taxon>Agaricomycetes</taxon>
        <taxon>Agaricomycetidae</taxon>
        <taxon>Agaricales</taxon>
        <taxon>Agaricineae</taxon>
        <taxon>Hydnangiaceae</taxon>
        <taxon>Laccaria</taxon>
    </lineage>
</organism>
<sequence length="59" mass="6310">MSEGLADSSLSIDGHTLAPSSMWVYIADLTGIPACRAFAKNLLEQLHGAVAECYLSPMR</sequence>
<reference evidence="1 2" key="1">
    <citation type="submission" date="2014-04" db="EMBL/GenBank/DDBJ databases">
        <authorList>
            <consortium name="DOE Joint Genome Institute"/>
            <person name="Kuo A."/>
            <person name="Kohler A."/>
            <person name="Nagy L.G."/>
            <person name="Floudas D."/>
            <person name="Copeland A."/>
            <person name="Barry K.W."/>
            <person name="Cichocki N."/>
            <person name="Veneault-Fourrey C."/>
            <person name="LaButti K."/>
            <person name="Lindquist E.A."/>
            <person name="Lipzen A."/>
            <person name="Lundell T."/>
            <person name="Morin E."/>
            <person name="Murat C."/>
            <person name="Sun H."/>
            <person name="Tunlid A."/>
            <person name="Henrissat B."/>
            <person name="Grigoriev I.V."/>
            <person name="Hibbett D.S."/>
            <person name="Martin F."/>
            <person name="Nordberg H.P."/>
            <person name="Cantor M.N."/>
            <person name="Hua S.X."/>
        </authorList>
    </citation>
    <scope>NUCLEOTIDE SEQUENCE [LARGE SCALE GENOMIC DNA]</scope>
    <source>
        <strain evidence="1 2">LaAM-08-1</strain>
    </source>
</reference>
<evidence type="ECO:0000313" key="2">
    <source>
        <dbReference type="Proteomes" id="UP000054477"/>
    </source>
</evidence>
<keyword evidence="2" id="KW-1185">Reference proteome</keyword>